<gene>
    <name evidence="3" type="ORF">GCK32_009949</name>
</gene>
<feature type="region of interest" description="Disordered" evidence="2">
    <location>
        <begin position="23"/>
        <end position="43"/>
    </location>
</feature>
<dbReference type="EMBL" id="WIXE01014026">
    <property type="protein sequence ID" value="KAK5974621.1"/>
    <property type="molecule type" value="Genomic_DNA"/>
</dbReference>
<proteinExistence type="predicted"/>
<keyword evidence="1" id="KW-0175">Coiled coil</keyword>
<feature type="coiled-coil region" evidence="1">
    <location>
        <begin position="108"/>
        <end position="289"/>
    </location>
</feature>
<reference evidence="3 4" key="1">
    <citation type="submission" date="2019-10" db="EMBL/GenBank/DDBJ databases">
        <title>Assembly and Annotation for the nematode Trichostrongylus colubriformis.</title>
        <authorList>
            <person name="Martin J."/>
        </authorList>
    </citation>
    <scope>NUCLEOTIDE SEQUENCE [LARGE SCALE GENOMIC DNA]</scope>
    <source>
        <strain evidence="3">G859</strain>
        <tissue evidence="3">Whole worm</tissue>
    </source>
</reference>
<evidence type="ECO:0000313" key="3">
    <source>
        <dbReference type="EMBL" id="KAK5974621.1"/>
    </source>
</evidence>
<dbReference type="AlphaFoldDB" id="A0AAN8F7R2"/>
<organism evidence="3 4">
    <name type="scientific">Trichostrongylus colubriformis</name>
    <name type="common">Black scour worm</name>
    <dbReference type="NCBI Taxonomy" id="6319"/>
    <lineage>
        <taxon>Eukaryota</taxon>
        <taxon>Metazoa</taxon>
        <taxon>Ecdysozoa</taxon>
        <taxon>Nematoda</taxon>
        <taxon>Chromadorea</taxon>
        <taxon>Rhabditida</taxon>
        <taxon>Rhabditina</taxon>
        <taxon>Rhabditomorpha</taxon>
        <taxon>Strongyloidea</taxon>
        <taxon>Trichostrongylidae</taxon>
        <taxon>Trichostrongylus</taxon>
    </lineage>
</organism>
<evidence type="ECO:0000256" key="2">
    <source>
        <dbReference type="SAM" id="MobiDB-lite"/>
    </source>
</evidence>
<accession>A0AAN8F7R2</accession>
<evidence type="ECO:0000256" key="1">
    <source>
        <dbReference type="SAM" id="Coils"/>
    </source>
</evidence>
<evidence type="ECO:0000313" key="4">
    <source>
        <dbReference type="Proteomes" id="UP001331761"/>
    </source>
</evidence>
<sequence>MEQAEMELARLKKQIDLYEKEKKSLKDIDKRREAEATEREQKISQLSHDIRRLTDRLQVAEDEKAMKETMLSTMQSTLATTHRTHKEFIENLMSSHRDELQLRDQKHESDLQERLNEESTRLNRMQVEVERVRLEADNLRQQLRDIRAEHTAALKTSEERETTIINLEENLSDLKNQLESELSKLDSKEQELAEHSLRCDELMSKQQHLEQELEEQRGSNAVLSGENRSLQEQIMQLRGEVDRLSEKLDSAVQSEEELKARLEDTKQLNTTYEQKIVKLKTSVRTLQEKAESVLHYCVTL</sequence>
<dbReference type="Proteomes" id="UP001331761">
    <property type="component" value="Unassembled WGS sequence"/>
</dbReference>
<name>A0AAN8F7R2_TRICO</name>
<keyword evidence="4" id="KW-1185">Reference proteome</keyword>
<comment type="caution">
    <text evidence="3">The sequence shown here is derived from an EMBL/GenBank/DDBJ whole genome shotgun (WGS) entry which is preliminary data.</text>
</comment>
<protein>
    <submittedName>
        <fullName evidence="3">Uncharacterized protein</fullName>
    </submittedName>
</protein>